<evidence type="ECO:0000256" key="1">
    <source>
        <dbReference type="SAM" id="MobiDB-lite"/>
    </source>
</evidence>
<evidence type="ECO:0000313" key="2">
    <source>
        <dbReference type="EMBL" id="KAK6996453.1"/>
    </source>
</evidence>
<name>A0AAW0A0H7_9AGAR</name>
<reference evidence="2 3" key="1">
    <citation type="journal article" date="2024" name="J Genomics">
        <title>Draft genome sequencing and assembly of Favolaschia claudopus CIRM-BRFM 2984 isolated from oak limbs.</title>
        <authorList>
            <person name="Navarro D."/>
            <person name="Drula E."/>
            <person name="Chaduli D."/>
            <person name="Cazenave R."/>
            <person name="Ahrendt S."/>
            <person name="Wang J."/>
            <person name="Lipzen A."/>
            <person name="Daum C."/>
            <person name="Barry K."/>
            <person name="Grigoriev I.V."/>
            <person name="Favel A."/>
            <person name="Rosso M.N."/>
            <person name="Martin F."/>
        </authorList>
    </citation>
    <scope>NUCLEOTIDE SEQUENCE [LARGE SCALE GENOMIC DNA]</scope>
    <source>
        <strain evidence="2 3">CIRM-BRFM 2984</strain>
    </source>
</reference>
<feature type="non-terminal residue" evidence="2">
    <location>
        <position position="1"/>
    </location>
</feature>
<feature type="compositionally biased region" description="Low complexity" evidence="1">
    <location>
        <begin position="474"/>
        <end position="489"/>
    </location>
</feature>
<accession>A0AAW0A0H7</accession>
<evidence type="ECO:0008006" key="4">
    <source>
        <dbReference type="Google" id="ProtNLM"/>
    </source>
</evidence>
<evidence type="ECO:0000313" key="3">
    <source>
        <dbReference type="Proteomes" id="UP001362999"/>
    </source>
</evidence>
<dbReference type="Proteomes" id="UP001362999">
    <property type="component" value="Unassembled WGS sequence"/>
</dbReference>
<comment type="caution">
    <text evidence="2">The sequence shown here is derived from an EMBL/GenBank/DDBJ whole genome shotgun (WGS) entry which is preliminary data.</text>
</comment>
<proteinExistence type="predicted"/>
<feature type="region of interest" description="Disordered" evidence="1">
    <location>
        <begin position="466"/>
        <end position="517"/>
    </location>
</feature>
<dbReference type="AlphaFoldDB" id="A0AAW0A0H7"/>
<dbReference type="EMBL" id="JAWWNJ010000097">
    <property type="protein sequence ID" value="KAK6996453.1"/>
    <property type="molecule type" value="Genomic_DNA"/>
</dbReference>
<keyword evidence="3" id="KW-1185">Reference proteome</keyword>
<sequence>TDYRRIPWGDVYLQHQIHTSSRQWYTVRLCSARINNQSFTVVNYEGNEAEQEWKKDVRMYMEIRHEKILQIYGIVRAENVYATIFHGVDYITFDYLLDLNLNPPMRRALVIAYYVCHLTVLLEEMLKLYVYHSQKSELMDVEFGYTTLIHCTTGRLCLDIGKHAAPDLRFGPMPVNSVVKAFTIPSMSFLSHVDTNLIVQSLTLEDYHRICREKLSNYRRFRVPSTDEIHVGSVCHIPDYSGPTFYSNPVGIAYVLPKVEWDAYWSNYIKKTYTYITPEGWTCRPSEELSWQESFEISVRIPDTPLWLSQANHIFRLSAIKSNFRDYVLITECQFRIHLEADDDALWEKLPPGGYLFVCPTQDFRGVRTTFKWPECPAYWSLDPSGVERLSMEQASELGFPAIYTETWCRGFAWDDSVYAGLREFHQTKGFDPDSQDVARHLGYPLYQLTSDTGESSTKGRIEEIASDEEGLGSANQESTSAEQSESQNGNLRPTVDGASTASKEREQTLVNDSDQDARISCLEYNGQEPEPNLQESIVDLAERMPVSRAFKAVLAVQIHQQNVNSPFRRLFVFSKTKKTKKTKRRFVFSMLGPLAFQRQKDTEKVSKTTQKSGEKTQ</sequence>
<organism evidence="2 3">
    <name type="scientific">Favolaschia claudopus</name>
    <dbReference type="NCBI Taxonomy" id="2862362"/>
    <lineage>
        <taxon>Eukaryota</taxon>
        <taxon>Fungi</taxon>
        <taxon>Dikarya</taxon>
        <taxon>Basidiomycota</taxon>
        <taxon>Agaricomycotina</taxon>
        <taxon>Agaricomycetes</taxon>
        <taxon>Agaricomycetidae</taxon>
        <taxon>Agaricales</taxon>
        <taxon>Marasmiineae</taxon>
        <taxon>Mycenaceae</taxon>
        <taxon>Favolaschia</taxon>
    </lineage>
</organism>
<gene>
    <name evidence="2" type="ORF">R3P38DRAFT_3628152</name>
</gene>
<protein>
    <recommendedName>
        <fullName evidence="4">Protein kinase domain-containing protein</fullName>
    </recommendedName>
</protein>